<dbReference type="Proteomes" id="UP000007431">
    <property type="component" value="Unassembled WGS sequence"/>
</dbReference>
<dbReference type="EMBL" id="GL377305">
    <property type="protein sequence ID" value="EFI98235.1"/>
    <property type="molecule type" value="Genomic_DNA"/>
</dbReference>
<feature type="non-terminal residue" evidence="1">
    <location>
        <position position="140"/>
    </location>
</feature>
<dbReference type="KEGG" id="scm:SCHCO_02495217"/>
<protein>
    <recommendedName>
        <fullName evidence="3">Chromo domain-containing protein</fullName>
    </recommendedName>
</protein>
<accession>D8Q329</accession>
<evidence type="ECO:0000313" key="1">
    <source>
        <dbReference type="EMBL" id="EFI98235.1"/>
    </source>
</evidence>
<dbReference type="HOGENOM" id="CLU_1836302_0_0_1"/>
<evidence type="ECO:0000313" key="2">
    <source>
        <dbReference type="Proteomes" id="UP000007431"/>
    </source>
</evidence>
<keyword evidence="2" id="KW-1185">Reference proteome</keyword>
<sequence length="140" mass="16169">MSKPAAKSTEVFLPKVPRVWPSGDADQGEEGDEVYYPVEAIQSVFRYRTSKGRRDFILYGTWWYGFCEASWETLEDADEHTQELIKNVWEAIGIQGLDDLPPMKEVRCPEEFVIQTSQNSRRFFKANGIEPPKGSDRLYL</sequence>
<dbReference type="InParanoid" id="D8Q329"/>
<dbReference type="AlphaFoldDB" id="D8Q329"/>
<gene>
    <name evidence="1" type="ORF">SCHCODRAFT_107687</name>
</gene>
<organism evidence="2">
    <name type="scientific">Schizophyllum commune (strain H4-8 / FGSC 9210)</name>
    <name type="common">Split gill fungus</name>
    <dbReference type="NCBI Taxonomy" id="578458"/>
    <lineage>
        <taxon>Eukaryota</taxon>
        <taxon>Fungi</taxon>
        <taxon>Dikarya</taxon>
        <taxon>Basidiomycota</taxon>
        <taxon>Agaricomycotina</taxon>
        <taxon>Agaricomycetes</taxon>
        <taxon>Agaricomycetidae</taxon>
        <taxon>Agaricales</taxon>
        <taxon>Schizophyllaceae</taxon>
        <taxon>Schizophyllum</taxon>
    </lineage>
</organism>
<dbReference type="VEuPathDB" id="FungiDB:SCHCODRAFT_02495217"/>
<dbReference type="RefSeq" id="XP_003033138.1">
    <property type="nucleotide sequence ID" value="XM_003033092.1"/>
</dbReference>
<evidence type="ECO:0008006" key="3">
    <source>
        <dbReference type="Google" id="ProtNLM"/>
    </source>
</evidence>
<name>D8Q329_SCHCM</name>
<proteinExistence type="predicted"/>
<dbReference type="GeneID" id="9590308"/>
<reference evidence="1 2" key="1">
    <citation type="journal article" date="2010" name="Nat. Biotechnol.">
        <title>Genome sequence of the model mushroom Schizophyllum commune.</title>
        <authorList>
            <person name="Ohm R.A."/>
            <person name="de Jong J.F."/>
            <person name="Lugones L.G."/>
            <person name="Aerts A."/>
            <person name="Kothe E."/>
            <person name="Stajich J.E."/>
            <person name="de Vries R.P."/>
            <person name="Record E."/>
            <person name="Levasseur A."/>
            <person name="Baker S.E."/>
            <person name="Bartholomew K.A."/>
            <person name="Coutinho P.M."/>
            <person name="Erdmann S."/>
            <person name="Fowler T.J."/>
            <person name="Gathman A.C."/>
            <person name="Lombard V."/>
            <person name="Henrissat B."/>
            <person name="Knabe N."/>
            <person name="Kuees U."/>
            <person name="Lilly W.W."/>
            <person name="Lindquist E."/>
            <person name="Lucas S."/>
            <person name="Magnuson J.K."/>
            <person name="Piumi F."/>
            <person name="Raudaskoski M."/>
            <person name="Salamov A."/>
            <person name="Schmutz J."/>
            <person name="Schwarze F.W.M.R."/>
            <person name="vanKuyk P.A."/>
            <person name="Horton J.S."/>
            <person name="Grigoriev I.V."/>
            <person name="Woesten H.A.B."/>
        </authorList>
    </citation>
    <scope>NUCLEOTIDE SEQUENCE [LARGE SCALE GENOMIC DNA]</scope>
    <source>
        <strain evidence="2">H4-8 / FGSC 9210</strain>
    </source>
</reference>